<dbReference type="AlphaFoldDB" id="A0AAV7IHD1"/>
<dbReference type="SUPFAM" id="SSF63829">
    <property type="entry name" value="Calcium-dependent phosphotriesterase"/>
    <property type="match status" value="2"/>
</dbReference>
<dbReference type="GO" id="GO:0005737">
    <property type="term" value="C:cytoplasm"/>
    <property type="evidence" value="ECO:0007669"/>
    <property type="project" value="UniProtKB-SubCell"/>
</dbReference>
<dbReference type="Pfam" id="PF08450">
    <property type="entry name" value="SGL"/>
    <property type="match status" value="2"/>
</dbReference>
<feature type="active site" description="Proton donor/acceptor" evidence="14">
    <location>
        <position position="502"/>
    </location>
</feature>
<feature type="binding site" evidence="15">
    <location>
        <position position="502"/>
    </location>
    <ligand>
        <name>a divalent metal cation</name>
        <dbReference type="ChEBI" id="CHEBI:60240"/>
    </ligand>
</feature>
<dbReference type="GO" id="GO:0019853">
    <property type="term" value="P:L-ascorbic acid biosynthetic process"/>
    <property type="evidence" value="ECO:0007669"/>
    <property type="project" value="TreeGrafter"/>
</dbReference>
<dbReference type="FunFam" id="2.120.10.30:FF:000027">
    <property type="entry name" value="Regucalcin homologue"/>
    <property type="match status" value="2"/>
</dbReference>
<dbReference type="PANTHER" id="PTHR10907:SF66">
    <property type="entry name" value="MIP34848P1-RELATED"/>
    <property type="match status" value="1"/>
</dbReference>
<keyword evidence="15" id="KW-0862">Zinc</keyword>
<proteinExistence type="inferred from homology"/>
<organism evidence="17 18">
    <name type="scientific">Cotesia glomerata</name>
    <name type="common">Lepidopteran parasitic wasp</name>
    <name type="synonym">Apanteles glomeratus</name>
    <dbReference type="NCBI Taxonomy" id="32391"/>
    <lineage>
        <taxon>Eukaryota</taxon>
        <taxon>Metazoa</taxon>
        <taxon>Ecdysozoa</taxon>
        <taxon>Arthropoda</taxon>
        <taxon>Hexapoda</taxon>
        <taxon>Insecta</taxon>
        <taxon>Pterygota</taxon>
        <taxon>Neoptera</taxon>
        <taxon>Endopterygota</taxon>
        <taxon>Hymenoptera</taxon>
        <taxon>Apocrita</taxon>
        <taxon>Ichneumonoidea</taxon>
        <taxon>Braconidae</taxon>
        <taxon>Microgastrinae</taxon>
        <taxon>Cotesia</taxon>
    </lineage>
</organism>
<evidence type="ECO:0000256" key="8">
    <source>
        <dbReference type="ARBA" id="ARBA00016808"/>
    </source>
</evidence>
<sequence length="599" mass="66257">MDVRSPKGIKFERIDGPYMCAEGPHWDHENNRLYYVDIIGHKILSYNPATRKVTHAYLKCGSVGFAIPAANKRNTFITACGTNLIQVTWDPATDDLDPKVQFISQVDVGVSDTRFNDAKVDPAGRLWAGTMGEKDGLPVSGKGSLYRFDYDGTPKKMISPVDISNGLVWSLNKDSFYYIDSFAYVIDVYDYDDATGDISNKRTLFDIKANNITGIADGMTIDKTGNLWIANHSGGTVFQIDSKTGKLLRTIKMPMRDATSVAFGGPDKDVLYVTSSKDKMPEDLLKQQPLAGPNDLKIEHIAGPYTVAEGSHWDEERNLLYYVDIPGQNIFCYNPATQMITHTYLNCGPVGYAIPLSGRNNTFIAGCKTSIIIVHWDPRTNNLNPEYHVISQVDQDISDTRFNDAKVDPRGRLWAGTMGEKNGVPLTDKGSMYRVDHDGTVAKIIDHVDISNGLVWNHFNDSFYFIDSFAYKIDEYSYDINSGDIARTMFDLKKNNLTGIPDGMTIDKAGNLWVANHGGGLVLKIDPKTGRLLQSIKMPVTLVTSVAFGGPNKDILYVTSAKDKLNATQSEKEPLAGSVFALHNLCVSGSPIRSCVMNF</sequence>
<keyword evidence="10 15" id="KW-0479">Metal-binding</keyword>
<dbReference type="PANTHER" id="PTHR10907">
    <property type="entry name" value="REGUCALCIN"/>
    <property type="match status" value="1"/>
</dbReference>
<feature type="domain" description="SMP-30/Gluconolactonase/LRE-like region" evidence="16">
    <location>
        <begin position="308"/>
        <end position="561"/>
    </location>
</feature>
<feature type="binding site" evidence="15">
    <location>
        <position position="401"/>
    </location>
    <ligand>
        <name>substrate</name>
    </ligand>
</feature>
<evidence type="ECO:0000256" key="5">
    <source>
        <dbReference type="ARBA" id="ARBA00004496"/>
    </source>
</evidence>
<comment type="cofactor">
    <cofactor evidence="4">
        <name>Mg(2+)</name>
        <dbReference type="ChEBI" id="CHEBI:18420"/>
    </cofactor>
</comment>
<evidence type="ECO:0000256" key="3">
    <source>
        <dbReference type="ARBA" id="ARBA00001936"/>
    </source>
</evidence>
<comment type="cofactor">
    <cofactor evidence="15">
        <name>Zn(2+)</name>
        <dbReference type="ChEBI" id="CHEBI:29105"/>
    </cofactor>
    <text evidence="15">Binds 1 divalent metal cation per subunit.</text>
</comment>
<protein>
    <recommendedName>
        <fullName evidence="8">Regucalcin</fullName>
        <ecNumber evidence="7">3.1.1.17</ecNumber>
    </recommendedName>
    <alternativeName>
        <fullName evidence="13">Gluconolactonase</fullName>
    </alternativeName>
</protein>
<dbReference type="InterPro" id="IPR011042">
    <property type="entry name" value="6-blade_b-propeller_TolB-like"/>
</dbReference>
<dbReference type="GO" id="GO:0005509">
    <property type="term" value="F:calcium ion binding"/>
    <property type="evidence" value="ECO:0007669"/>
    <property type="project" value="TreeGrafter"/>
</dbReference>
<comment type="cofactor">
    <cofactor evidence="3">
        <name>Mn(2+)</name>
        <dbReference type="ChEBI" id="CHEBI:29035"/>
    </cofactor>
</comment>
<evidence type="ECO:0000313" key="18">
    <source>
        <dbReference type="Proteomes" id="UP000826195"/>
    </source>
</evidence>
<evidence type="ECO:0000256" key="12">
    <source>
        <dbReference type="ARBA" id="ARBA00022837"/>
    </source>
</evidence>
<evidence type="ECO:0000256" key="2">
    <source>
        <dbReference type="ARBA" id="ARBA00001913"/>
    </source>
</evidence>
<comment type="caution">
    <text evidence="17">The sequence shown here is derived from an EMBL/GenBank/DDBJ whole genome shotgun (WGS) entry which is preliminary data.</text>
</comment>
<feature type="binding site" evidence="15">
    <location>
        <position position="309"/>
    </location>
    <ligand>
        <name>a divalent metal cation</name>
        <dbReference type="ChEBI" id="CHEBI:60240"/>
    </ligand>
</feature>
<comment type="subcellular location">
    <subcellularLocation>
        <location evidence="5">Cytoplasm</location>
    </subcellularLocation>
</comment>
<evidence type="ECO:0000313" key="17">
    <source>
        <dbReference type="EMBL" id="KAH0550802.1"/>
    </source>
</evidence>
<keyword evidence="11" id="KW-0378">Hydrolase</keyword>
<evidence type="ECO:0000256" key="13">
    <source>
        <dbReference type="ARBA" id="ARBA00032464"/>
    </source>
</evidence>
<feature type="binding site" evidence="15">
    <location>
        <position position="452"/>
    </location>
    <ligand>
        <name>a divalent metal cation</name>
        <dbReference type="ChEBI" id="CHEBI:60240"/>
    </ligand>
</feature>
<comment type="catalytic activity">
    <reaction evidence="1">
        <text>D-glucono-1,5-lactone + H2O = D-gluconate + H(+)</text>
        <dbReference type="Rhea" id="RHEA:10440"/>
        <dbReference type="ChEBI" id="CHEBI:15377"/>
        <dbReference type="ChEBI" id="CHEBI:15378"/>
        <dbReference type="ChEBI" id="CHEBI:16217"/>
        <dbReference type="ChEBI" id="CHEBI:18391"/>
        <dbReference type="EC" id="3.1.1.17"/>
    </reaction>
</comment>
<evidence type="ECO:0000256" key="14">
    <source>
        <dbReference type="PIRSR" id="PIRSR605511-1"/>
    </source>
</evidence>
<evidence type="ECO:0000256" key="15">
    <source>
        <dbReference type="PIRSR" id="PIRSR605511-2"/>
    </source>
</evidence>
<dbReference type="Proteomes" id="UP000826195">
    <property type="component" value="Unassembled WGS sequence"/>
</dbReference>
<dbReference type="InterPro" id="IPR013658">
    <property type="entry name" value="SGL"/>
</dbReference>
<dbReference type="Gene3D" id="2.120.10.30">
    <property type="entry name" value="TolB, C-terminal domain"/>
    <property type="match status" value="2"/>
</dbReference>
<gene>
    <name evidence="17" type="ORF">KQX54_020885</name>
</gene>
<feature type="domain" description="SMP-30/Gluconolactonase/LRE-like region" evidence="16">
    <location>
        <begin position="21"/>
        <end position="276"/>
    </location>
</feature>
<dbReference type="GO" id="GO:0004341">
    <property type="term" value="F:gluconolactonase activity"/>
    <property type="evidence" value="ECO:0007669"/>
    <property type="project" value="UniProtKB-EC"/>
</dbReference>
<dbReference type="EC" id="3.1.1.17" evidence="7"/>
<dbReference type="PRINTS" id="PR01790">
    <property type="entry name" value="SMP30FAMILY"/>
</dbReference>
<evidence type="ECO:0000256" key="4">
    <source>
        <dbReference type="ARBA" id="ARBA00001946"/>
    </source>
</evidence>
<accession>A0AAV7IHD1</accession>
<comment type="similarity">
    <text evidence="6">Belongs to the SMP-30/CGR1 family.</text>
</comment>
<evidence type="ECO:0000256" key="9">
    <source>
        <dbReference type="ARBA" id="ARBA00022490"/>
    </source>
</evidence>
<evidence type="ECO:0000256" key="1">
    <source>
        <dbReference type="ARBA" id="ARBA00001589"/>
    </source>
</evidence>
<evidence type="ECO:0000256" key="10">
    <source>
        <dbReference type="ARBA" id="ARBA00022723"/>
    </source>
</evidence>
<reference evidence="17 18" key="1">
    <citation type="journal article" date="2021" name="J. Hered.">
        <title>A chromosome-level genome assembly of the parasitoid wasp, Cotesia glomerata (Hymenoptera: Braconidae).</title>
        <authorList>
            <person name="Pinto B.J."/>
            <person name="Weis J.J."/>
            <person name="Gamble T."/>
            <person name="Ode P.J."/>
            <person name="Paul R."/>
            <person name="Zaspel J.M."/>
        </authorList>
    </citation>
    <scope>NUCLEOTIDE SEQUENCE [LARGE SCALE GENOMIC DNA]</scope>
    <source>
        <strain evidence="17">CgM1</strain>
    </source>
</reference>
<keyword evidence="9" id="KW-0963">Cytoplasm</keyword>
<dbReference type="EMBL" id="JAHXZJ010001864">
    <property type="protein sequence ID" value="KAH0550802.1"/>
    <property type="molecule type" value="Genomic_DNA"/>
</dbReference>
<evidence type="ECO:0000256" key="7">
    <source>
        <dbReference type="ARBA" id="ARBA00013227"/>
    </source>
</evidence>
<dbReference type="InterPro" id="IPR005511">
    <property type="entry name" value="SMP-30"/>
</dbReference>
<keyword evidence="12" id="KW-0106">Calcium</keyword>
<feature type="binding site" evidence="15">
    <location>
        <position position="403"/>
    </location>
    <ligand>
        <name>substrate</name>
    </ligand>
</feature>
<name>A0AAV7IHD1_COTGL</name>
<evidence type="ECO:0000256" key="11">
    <source>
        <dbReference type="ARBA" id="ARBA00022801"/>
    </source>
</evidence>
<comment type="cofactor">
    <cofactor evidence="2">
        <name>Ca(2+)</name>
        <dbReference type="ChEBI" id="CHEBI:29108"/>
    </cofactor>
</comment>
<keyword evidence="18" id="KW-1185">Reference proteome</keyword>
<evidence type="ECO:0000259" key="16">
    <source>
        <dbReference type="Pfam" id="PF08450"/>
    </source>
</evidence>
<evidence type="ECO:0000256" key="6">
    <source>
        <dbReference type="ARBA" id="ARBA00008853"/>
    </source>
</evidence>